<name>A0A5K7Z4X1_9BACT</name>
<evidence type="ECO:0000256" key="1">
    <source>
        <dbReference type="ARBA" id="ARBA00022491"/>
    </source>
</evidence>
<dbReference type="InterPro" id="IPR009057">
    <property type="entry name" value="Homeodomain-like_sf"/>
</dbReference>
<keyword evidence="3 5" id="KW-0238">DNA-binding</keyword>
<dbReference type="PROSITE" id="PS50977">
    <property type="entry name" value="HTH_TETR_2"/>
    <property type="match status" value="1"/>
</dbReference>
<dbReference type="SUPFAM" id="SSF46689">
    <property type="entry name" value="Homeodomain-like"/>
    <property type="match status" value="1"/>
</dbReference>
<feature type="DNA-binding region" description="H-T-H motif" evidence="5">
    <location>
        <begin position="30"/>
        <end position="49"/>
    </location>
</feature>
<evidence type="ECO:0000256" key="5">
    <source>
        <dbReference type="PROSITE-ProRule" id="PRU00335"/>
    </source>
</evidence>
<evidence type="ECO:0000256" key="2">
    <source>
        <dbReference type="ARBA" id="ARBA00023015"/>
    </source>
</evidence>
<reference evidence="7 8" key="1">
    <citation type="submission" date="2019-11" db="EMBL/GenBank/DDBJ databases">
        <title>Comparative genomics of hydrocarbon-degrading Desulfosarcina strains.</title>
        <authorList>
            <person name="Watanabe M."/>
            <person name="Kojima H."/>
            <person name="Fukui M."/>
        </authorList>
    </citation>
    <scope>NUCLEOTIDE SEQUENCE [LARGE SCALE GENOMIC DNA]</scope>
    <source>
        <strain evidence="7 8">PP31</strain>
    </source>
</reference>
<dbReference type="GO" id="GO:0000976">
    <property type="term" value="F:transcription cis-regulatory region binding"/>
    <property type="evidence" value="ECO:0007669"/>
    <property type="project" value="TreeGrafter"/>
</dbReference>
<dbReference type="InterPro" id="IPR036271">
    <property type="entry name" value="Tet_transcr_reg_TetR-rel_C_sf"/>
</dbReference>
<evidence type="ECO:0000256" key="3">
    <source>
        <dbReference type="ARBA" id="ARBA00023125"/>
    </source>
</evidence>
<dbReference type="GO" id="GO:0003700">
    <property type="term" value="F:DNA-binding transcription factor activity"/>
    <property type="evidence" value="ECO:0007669"/>
    <property type="project" value="TreeGrafter"/>
</dbReference>
<keyword evidence="1" id="KW-0678">Repressor</keyword>
<proteinExistence type="predicted"/>
<dbReference type="PANTHER" id="PTHR30055:SF234">
    <property type="entry name" value="HTH-TYPE TRANSCRIPTIONAL REGULATOR BETI"/>
    <property type="match status" value="1"/>
</dbReference>
<dbReference type="Gene3D" id="1.10.10.60">
    <property type="entry name" value="Homeodomain-like"/>
    <property type="match status" value="1"/>
</dbReference>
<gene>
    <name evidence="7" type="ORF">DSCW_44890</name>
</gene>
<dbReference type="InterPro" id="IPR001647">
    <property type="entry name" value="HTH_TetR"/>
</dbReference>
<feature type="domain" description="HTH tetR-type" evidence="6">
    <location>
        <begin position="7"/>
        <end position="67"/>
    </location>
</feature>
<dbReference type="Pfam" id="PF00440">
    <property type="entry name" value="TetR_N"/>
    <property type="match status" value="1"/>
</dbReference>
<protein>
    <recommendedName>
        <fullName evidence="6">HTH tetR-type domain-containing protein</fullName>
    </recommendedName>
</protein>
<organism evidence="7 8">
    <name type="scientific">Desulfosarcina widdelii</name>
    <dbReference type="NCBI Taxonomy" id="947919"/>
    <lineage>
        <taxon>Bacteria</taxon>
        <taxon>Pseudomonadati</taxon>
        <taxon>Thermodesulfobacteriota</taxon>
        <taxon>Desulfobacteria</taxon>
        <taxon>Desulfobacterales</taxon>
        <taxon>Desulfosarcinaceae</taxon>
        <taxon>Desulfosarcina</taxon>
    </lineage>
</organism>
<dbReference type="KEGG" id="dwd:DSCW_44890"/>
<dbReference type="SUPFAM" id="SSF48498">
    <property type="entry name" value="Tetracyclin repressor-like, C-terminal domain"/>
    <property type="match status" value="1"/>
</dbReference>
<dbReference type="OrthoDB" id="5431414at2"/>
<dbReference type="Gene3D" id="1.10.357.10">
    <property type="entry name" value="Tetracycline Repressor, domain 2"/>
    <property type="match status" value="1"/>
</dbReference>
<evidence type="ECO:0000259" key="6">
    <source>
        <dbReference type="PROSITE" id="PS50977"/>
    </source>
</evidence>
<evidence type="ECO:0000313" key="8">
    <source>
        <dbReference type="Proteomes" id="UP000427769"/>
    </source>
</evidence>
<dbReference type="PANTHER" id="PTHR30055">
    <property type="entry name" value="HTH-TYPE TRANSCRIPTIONAL REGULATOR RUTR"/>
    <property type="match status" value="1"/>
</dbReference>
<keyword evidence="4" id="KW-0804">Transcription</keyword>
<dbReference type="InterPro" id="IPR050109">
    <property type="entry name" value="HTH-type_TetR-like_transc_reg"/>
</dbReference>
<dbReference type="Proteomes" id="UP000427769">
    <property type="component" value="Chromosome"/>
</dbReference>
<keyword evidence="8" id="KW-1185">Reference proteome</keyword>
<dbReference type="Pfam" id="PF13977">
    <property type="entry name" value="TetR_C_6"/>
    <property type="match status" value="1"/>
</dbReference>
<dbReference type="AlphaFoldDB" id="A0A5K7Z4X1"/>
<keyword evidence="2" id="KW-0805">Transcription regulation</keyword>
<sequence length="204" mass="22462">MARKADPNRRKAILDAAGQMFARKGYANARIIEVAETASVGKGTIYEYFRSKEDLFFAVFEATMQGAEDTIAAIATVSDEPFSERMRQLSDGMIQSWLGQLEMYALVMEFWSATASSPSRKRFKEAFQKGYRDLRIVVGDLIEAAQANGEVSAESDAQAVASALIGTWDALLLQAWLDPDFDALATSRLFLKVVLRGLQPATSS</sequence>
<evidence type="ECO:0000256" key="4">
    <source>
        <dbReference type="ARBA" id="ARBA00023163"/>
    </source>
</evidence>
<dbReference type="RefSeq" id="WP_155305857.1">
    <property type="nucleotide sequence ID" value="NZ_AP021875.1"/>
</dbReference>
<dbReference type="PRINTS" id="PR00455">
    <property type="entry name" value="HTHTETR"/>
</dbReference>
<evidence type="ECO:0000313" key="7">
    <source>
        <dbReference type="EMBL" id="BBO77072.1"/>
    </source>
</evidence>
<accession>A0A5K7Z4X1</accession>
<dbReference type="InterPro" id="IPR039538">
    <property type="entry name" value="BetI_C"/>
</dbReference>
<dbReference type="EMBL" id="AP021875">
    <property type="protein sequence ID" value="BBO77072.1"/>
    <property type="molecule type" value="Genomic_DNA"/>
</dbReference>